<accession>A0A919JWS3</accession>
<comment type="caution">
    <text evidence="2">The sequence shown here is derived from an EMBL/GenBank/DDBJ whole genome shotgun (WGS) entry which is preliminary data.</text>
</comment>
<dbReference type="Proteomes" id="UP000636960">
    <property type="component" value="Unassembled WGS sequence"/>
</dbReference>
<proteinExistence type="predicted"/>
<dbReference type="AlphaFoldDB" id="A0A919JWS3"/>
<sequence>MNKALVTEAIASCPAPCTSAQLCPFFNAINAAIAAHTTRATCSGPSKASRPNSARQLAIDAASATSGTTASTNDG</sequence>
<evidence type="ECO:0000313" key="2">
    <source>
        <dbReference type="EMBL" id="GIE95024.1"/>
    </source>
</evidence>
<protein>
    <submittedName>
        <fullName evidence="2">Uncharacterized protein</fullName>
    </submittedName>
</protein>
<name>A0A919JWS3_9ACTN</name>
<reference evidence="2" key="1">
    <citation type="submission" date="2021-01" db="EMBL/GenBank/DDBJ databases">
        <title>Whole genome shotgun sequence of Actinoplanes rishiriensis NBRC 108556.</title>
        <authorList>
            <person name="Komaki H."/>
            <person name="Tamura T."/>
        </authorList>
    </citation>
    <scope>NUCLEOTIDE SEQUENCE</scope>
    <source>
        <strain evidence="2">NBRC 108556</strain>
    </source>
</reference>
<feature type="region of interest" description="Disordered" evidence="1">
    <location>
        <begin position="41"/>
        <end position="75"/>
    </location>
</feature>
<organism evidence="2 3">
    <name type="scientific">Paractinoplanes rishiriensis</name>
    <dbReference type="NCBI Taxonomy" id="1050105"/>
    <lineage>
        <taxon>Bacteria</taxon>
        <taxon>Bacillati</taxon>
        <taxon>Actinomycetota</taxon>
        <taxon>Actinomycetes</taxon>
        <taxon>Micromonosporales</taxon>
        <taxon>Micromonosporaceae</taxon>
        <taxon>Paractinoplanes</taxon>
    </lineage>
</organism>
<gene>
    <name evidence="2" type="ORF">Ari01nite_24890</name>
</gene>
<feature type="compositionally biased region" description="Polar residues" evidence="1">
    <location>
        <begin position="41"/>
        <end position="55"/>
    </location>
</feature>
<dbReference type="EMBL" id="BOMV01000023">
    <property type="protein sequence ID" value="GIE95024.1"/>
    <property type="molecule type" value="Genomic_DNA"/>
</dbReference>
<evidence type="ECO:0000313" key="3">
    <source>
        <dbReference type="Proteomes" id="UP000636960"/>
    </source>
</evidence>
<feature type="compositionally biased region" description="Low complexity" evidence="1">
    <location>
        <begin position="61"/>
        <end position="75"/>
    </location>
</feature>
<keyword evidence="3" id="KW-1185">Reference proteome</keyword>
<evidence type="ECO:0000256" key="1">
    <source>
        <dbReference type="SAM" id="MobiDB-lite"/>
    </source>
</evidence>